<dbReference type="EMBL" id="JALAAR010000002">
    <property type="protein sequence ID" value="MEH8016034.1"/>
    <property type="molecule type" value="Genomic_DNA"/>
</dbReference>
<evidence type="ECO:0000256" key="1">
    <source>
        <dbReference type="ARBA" id="ARBA00004418"/>
    </source>
</evidence>
<evidence type="ECO:0000256" key="5">
    <source>
        <dbReference type="SAM" id="SignalP"/>
    </source>
</evidence>
<organism evidence="6 7">
    <name type="scientific">Rheinheimera muenzenbergensis</name>
    <dbReference type="NCBI Taxonomy" id="1193628"/>
    <lineage>
        <taxon>Bacteria</taxon>
        <taxon>Pseudomonadati</taxon>
        <taxon>Pseudomonadota</taxon>
        <taxon>Gammaproteobacteria</taxon>
        <taxon>Chromatiales</taxon>
        <taxon>Chromatiaceae</taxon>
        <taxon>Rheinheimera</taxon>
    </lineage>
</organism>
<dbReference type="InterPro" id="IPR012899">
    <property type="entry name" value="LTXXQ"/>
</dbReference>
<dbReference type="Pfam" id="PF07813">
    <property type="entry name" value="LTXXQ"/>
    <property type="match status" value="1"/>
</dbReference>
<keyword evidence="4" id="KW-0574">Periplasm</keyword>
<keyword evidence="7" id="KW-1185">Reference proteome</keyword>
<evidence type="ECO:0000256" key="4">
    <source>
        <dbReference type="ARBA" id="ARBA00022764"/>
    </source>
</evidence>
<dbReference type="RefSeq" id="WP_335734456.1">
    <property type="nucleotide sequence ID" value="NZ_JALAAR010000002.1"/>
</dbReference>
<keyword evidence="3 5" id="KW-0732">Signal</keyword>
<sequence length="155" mass="17599">MKLSTLMFTAAVVAAATASAPVIADTGRHADKQHAGKAMHAGRQGPLQHLLADIDLQPEQKSQIKQLMQQYRAEMRAAKTASREQMQTLMQADNFDEQQARLLLQQQQDNRVERQLSRIKLRHQILQILNDEQRQQVKTNAAKRWQNKAAARHSS</sequence>
<dbReference type="Proteomes" id="UP001375382">
    <property type="component" value="Unassembled WGS sequence"/>
</dbReference>
<dbReference type="PIRSF" id="PIRSF034445">
    <property type="entry name" value="CpxP_Spy"/>
    <property type="match status" value="1"/>
</dbReference>
<comment type="subcellular location">
    <subcellularLocation>
        <location evidence="1">Periplasm</location>
    </subcellularLocation>
</comment>
<accession>A0ABU8C2B4</accession>
<comment type="caution">
    <text evidence="6">The sequence shown here is derived from an EMBL/GenBank/DDBJ whole genome shotgun (WGS) entry which is preliminary data.</text>
</comment>
<feature type="chain" id="PRO_5047299516" evidence="5">
    <location>
        <begin position="25"/>
        <end position="155"/>
    </location>
</feature>
<evidence type="ECO:0000256" key="2">
    <source>
        <dbReference type="ARBA" id="ARBA00008441"/>
    </source>
</evidence>
<name>A0ABU8C2B4_9GAMM</name>
<evidence type="ECO:0000313" key="7">
    <source>
        <dbReference type="Proteomes" id="UP001375382"/>
    </source>
</evidence>
<evidence type="ECO:0000313" key="6">
    <source>
        <dbReference type="EMBL" id="MEH8016034.1"/>
    </source>
</evidence>
<dbReference type="PANTHER" id="PTHR38102">
    <property type="entry name" value="PERIPLASMIC CHAPERONE SPY"/>
    <property type="match status" value="1"/>
</dbReference>
<reference evidence="6 7" key="1">
    <citation type="journal article" date="2023" name="Ecotoxicol. Environ. Saf.">
        <title>Mercury remediation potential of mercury-resistant strain Rheinheimera metallidurans sp. nov. isolated from a municipal waste dumping site.</title>
        <authorList>
            <person name="Yadav V."/>
            <person name="Manjhi A."/>
            <person name="Vadakedath N."/>
        </authorList>
    </citation>
    <scope>NUCLEOTIDE SEQUENCE [LARGE SCALE GENOMIC DNA]</scope>
    <source>
        <strain evidence="6 7">E-49</strain>
    </source>
</reference>
<proteinExistence type="inferred from homology"/>
<evidence type="ECO:0000256" key="3">
    <source>
        <dbReference type="ARBA" id="ARBA00022729"/>
    </source>
</evidence>
<dbReference type="Gene3D" id="1.20.120.1490">
    <property type="match status" value="1"/>
</dbReference>
<dbReference type="PANTHER" id="PTHR38102:SF1">
    <property type="entry name" value="PERIPLASMIC CHAPERONE SPY"/>
    <property type="match status" value="1"/>
</dbReference>
<feature type="signal peptide" evidence="5">
    <location>
        <begin position="1"/>
        <end position="24"/>
    </location>
</feature>
<gene>
    <name evidence="6" type="ORF">MN202_02210</name>
</gene>
<comment type="similarity">
    <text evidence="2">Belongs to the CpxP/Spy family.</text>
</comment>
<protein>
    <submittedName>
        <fullName evidence="6">Spy/CpxP family protein refolding chaperone</fullName>
    </submittedName>
</protein>
<dbReference type="InterPro" id="IPR052211">
    <property type="entry name" value="Cpx_auxiliary_protein"/>
</dbReference>